<evidence type="ECO:0000313" key="2">
    <source>
        <dbReference type="EMBL" id="MCE5170028.1"/>
    </source>
</evidence>
<dbReference type="PANTHER" id="PTHR21310">
    <property type="entry name" value="AMINOGLYCOSIDE PHOSPHOTRANSFERASE-RELATED-RELATED"/>
    <property type="match status" value="1"/>
</dbReference>
<evidence type="ECO:0000313" key="3">
    <source>
        <dbReference type="Proteomes" id="UP001199916"/>
    </source>
</evidence>
<feature type="domain" description="Aminoglycoside phosphotransferase" evidence="1">
    <location>
        <begin position="35"/>
        <end position="272"/>
    </location>
</feature>
<proteinExistence type="predicted"/>
<evidence type="ECO:0000259" key="1">
    <source>
        <dbReference type="Pfam" id="PF01636"/>
    </source>
</evidence>
<accession>A0ABS8YDD0</accession>
<dbReference type="SUPFAM" id="SSF56112">
    <property type="entry name" value="Protein kinase-like (PK-like)"/>
    <property type="match status" value="1"/>
</dbReference>
<dbReference type="EMBL" id="JAJNBZ010000007">
    <property type="protein sequence ID" value="MCE5170028.1"/>
    <property type="molecule type" value="Genomic_DNA"/>
</dbReference>
<dbReference type="Gene3D" id="3.30.200.20">
    <property type="entry name" value="Phosphorylase Kinase, domain 1"/>
    <property type="match status" value="1"/>
</dbReference>
<dbReference type="Gene3D" id="3.90.1200.10">
    <property type="match status" value="1"/>
</dbReference>
<gene>
    <name evidence="2" type="ORF">LQV63_11975</name>
</gene>
<dbReference type="Pfam" id="PF01636">
    <property type="entry name" value="APH"/>
    <property type="match status" value="1"/>
</dbReference>
<keyword evidence="3" id="KW-1185">Reference proteome</keyword>
<reference evidence="2 3" key="1">
    <citation type="submission" date="2021-11" db="EMBL/GenBank/DDBJ databases">
        <title>Draft genome sequence of Paenibacillus profundus YoMME, a new Gram-positive bacteria with exoelectrogenic properties.</title>
        <authorList>
            <person name="Hubenova Y."/>
            <person name="Hubenova E."/>
            <person name="Manasiev Y."/>
            <person name="Peykov S."/>
            <person name="Mitov M."/>
        </authorList>
    </citation>
    <scope>NUCLEOTIDE SEQUENCE [LARGE SCALE GENOMIC DNA]</scope>
    <source>
        <strain evidence="2 3">YoMME</strain>
    </source>
</reference>
<comment type="caution">
    <text evidence="2">The sequence shown here is derived from an EMBL/GenBank/DDBJ whole genome shotgun (WGS) entry which is preliminary data.</text>
</comment>
<protein>
    <submittedName>
        <fullName evidence="2">Aminoglycoside phosphotransferase family protein</fullName>
    </submittedName>
</protein>
<sequence length="327" mass="36816">MKDNWERTEAPVALNLLEIEALVGPLFNSKRLTAATRISEGYSNTNYKIQLDGIDKPYVLRLYRGGEEVADKELAISRFVQDTVPVPHILCADMSCTRFERPWAVVEWKEGALLRDVLREGAAEDVIATAASVGSSLAQIHAHSFPVAGFFGKNLDVTHSFRMDSDHFLAFIEDSLFVKKSGYWLGKELAQALWSFSQRYGPQLSEQLEAPVLVHSDFNGLNILIQQSRGCTVSAVLDWEFAFSGSRLVDIANMLRYEENDSTFERHFIRSYVQSGGVLPSNWKLLSKLEDLIALCDMLNHSTAEAPNRVLDLKRLVTKTLHEYAPF</sequence>
<dbReference type="InterPro" id="IPR051678">
    <property type="entry name" value="AGP_Transferase"/>
</dbReference>
<dbReference type="Proteomes" id="UP001199916">
    <property type="component" value="Unassembled WGS sequence"/>
</dbReference>
<organism evidence="2 3">
    <name type="scientific">Paenibacillus profundus</name>
    <dbReference type="NCBI Taxonomy" id="1173085"/>
    <lineage>
        <taxon>Bacteria</taxon>
        <taxon>Bacillati</taxon>
        <taxon>Bacillota</taxon>
        <taxon>Bacilli</taxon>
        <taxon>Bacillales</taxon>
        <taxon>Paenibacillaceae</taxon>
        <taxon>Paenibacillus</taxon>
    </lineage>
</organism>
<dbReference type="InterPro" id="IPR002575">
    <property type="entry name" value="Aminoglycoside_PTrfase"/>
</dbReference>
<dbReference type="InterPro" id="IPR011009">
    <property type="entry name" value="Kinase-like_dom_sf"/>
</dbReference>
<name>A0ABS8YDD0_9BACL</name>
<dbReference type="RefSeq" id="WP_233696871.1">
    <property type="nucleotide sequence ID" value="NZ_JAJNBZ010000007.1"/>
</dbReference>